<dbReference type="AlphaFoldDB" id="A0AAD9CRK6"/>
<dbReference type="Pfam" id="PF13848">
    <property type="entry name" value="Thioredoxin_6"/>
    <property type="match status" value="1"/>
</dbReference>
<evidence type="ECO:0000256" key="4">
    <source>
        <dbReference type="ARBA" id="ARBA00023136"/>
    </source>
</evidence>
<keyword evidence="4 6" id="KW-0472">Membrane</keyword>
<keyword evidence="10" id="KW-1185">Reference proteome</keyword>
<comment type="caution">
    <text evidence="9">The sequence shown here is derived from an EMBL/GenBank/DDBJ whole genome shotgun (WGS) entry which is preliminary data.</text>
</comment>
<gene>
    <name evidence="9" type="ORF">DB88DRAFT_501336</name>
</gene>
<dbReference type="InterPro" id="IPR017937">
    <property type="entry name" value="Thioredoxin_CS"/>
</dbReference>
<dbReference type="PROSITE" id="PS00194">
    <property type="entry name" value="THIOREDOXIN_1"/>
    <property type="match status" value="1"/>
</dbReference>
<dbReference type="GO" id="GO:0005789">
    <property type="term" value="C:endoplasmic reticulum membrane"/>
    <property type="evidence" value="ECO:0007669"/>
    <property type="project" value="UniProtKB-SubCell"/>
</dbReference>
<protein>
    <submittedName>
        <fullName evidence="9">Thioredoxin-like protein</fullName>
    </submittedName>
</protein>
<evidence type="ECO:0000259" key="8">
    <source>
        <dbReference type="PROSITE" id="PS51352"/>
    </source>
</evidence>
<dbReference type="SUPFAM" id="SSF52833">
    <property type="entry name" value="Thioredoxin-like"/>
    <property type="match status" value="2"/>
</dbReference>
<dbReference type="InterPro" id="IPR013766">
    <property type="entry name" value="Thioredoxin_domain"/>
</dbReference>
<evidence type="ECO:0000313" key="9">
    <source>
        <dbReference type="EMBL" id="KAK1920867.1"/>
    </source>
</evidence>
<organism evidence="9 10">
    <name type="scientific">Papiliotrema laurentii</name>
    <name type="common">Cryptococcus laurentii</name>
    <dbReference type="NCBI Taxonomy" id="5418"/>
    <lineage>
        <taxon>Eukaryota</taxon>
        <taxon>Fungi</taxon>
        <taxon>Dikarya</taxon>
        <taxon>Basidiomycota</taxon>
        <taxon>Agaricomycotina</taxon>
        <taxon>Tremellomycetes</taxon>
        <taxon>Tremellales</taxon>
        <taxon>Rhynchogastremaceae</taxon>
        <taxon>Papiliotrema</taxon>
    </lineage>
</organism>
<keyword evidence="3 6" id="KW-1133">Transmembrane helix</keyword>
<dbReference type="EMBL" id="JAODAN010000012">
    <property type="protein sequence ID" value="KAK1920867.1"/>
    <property type="molecule type" value="Genomic_DNA"/>
</dbReference>
<evidence type="ECO:0000256" key="2">
    <source>
        <dbReference type="ARBA" id="ARBA00022692"/>
    </source>
</evidence>
<dbReference type="PANTHER" id="PTHR46426">
    <property type="entry name" value="PROTEIN DISULFIDE-ISOMERASE TMX3"/>
    <property type="match status" value="1"/>
</dbReference>
<feature type="transmembrane region" description="Helical" evidence="6">
    <location>
        <begin position="532"/>
        <end position="549"/>
    </location>
</feature>
<dbReference type="CDD" id="cd02961">
    <property type="entry name" value="PDI_a_family"/>
    <property type="match status" value="2"/>
</dbReference>
<evidence type="ECO:0000256" key="6">
    <source>
        <dbReference type="SAM" id="Phobius"/>
    </source>
</evidence>
<name>A0AAD9CRK6_PAPLA</name>
<evidence type="ECO:0000256" key="1">
    <source>
        <dbReference type="ARBA" id="ARBA00004389"/>
    </source>
</evidence>
<keyword evidence="7" id="KW-0732">Signal</keyword>
<dbReference type="Gene3D" id="3.40.30.10">
    <property type="entry name" value="Glutaredoxin"/>
    <property type="match status" value="3"/>
</dbReference>
<sequence>MRLYRLFLASLAFALQTTAAPSPHDDFELRQLTEDNFKASIGQGLWLVEHYSPRCAHCRAFAPTWTQLARDKQHLERLSGFHMAQVNCLAQGDLCNANGIKFYPQLMLYSDGKLVEPSYAGDRSYDDLSNYITEHSNNYASQHLLKSPEQQDTVLTSSRPNVDGKVMHVNEEELDALRAKGPVLTEYFAPWCGHCKKLRPTYEKVAEALQGRINVAAVNCDENKSFCRREGVMGYPTIRLLNGEQRTDYTGSRTVEAFRQFALKGLDKPKMETIKFDDFERILANDEAFFLYLQTFDTAVSDVESVKKTLEPFLNIIPAYTSGDPRLYANLSIAKPPPTSVLLAFSNNEKRPIATLAFPTDHLSLQRFVNTHRFPVVSHLNSGNYNALMKSESRAVVVLAAVHSGEAGEKEKAKLMSIAKAWKKGGRPFQQPVWFAWVEGERWGSWLRQSYGIKKSDLPAAVVVDPSNSEYYDTTIEGTKVAFEGHSIFSVLEGFYQHFLVPKRVETTLEWGSRSATMTLINLSNLGADHPFLAFLVVVGGAVTFVFLLQRCMKRDAREGRESTRLD</sequence>
<evidence type="ECO:0000313" key="10">
    <source>
        <dbReference type="Proteomes" id="UP001182556"/>
    </source>
</evidence>
<evidence type="ECO:0000256" key="3">
    <source>
        <dbReference type="ARBA" id="ARBA00022989"/>
    </source>
</evidence>
<feature type="domain" description="Thioredoxin" evidence="8">
    <location>
        <begin position="4"/>
        <end position="137"/>
    </location>
</feature>
<keyword evidence="2 6" id="KW-0812">Transmembrane</keyword>
<feature type="chain" id="PRO_5042284044" evidence="7">
    <location>
        <begin position="20"/>
        <end position="567"/>
    </location>
</feature>
<comment type="subcellular location">
    <subcellularLocation>
        <location evidence="1">Endoplasmic reticulum membrane</location>
        <topology evidence="1">Single-pass membrane protein</topology>
    </subcellularLocation>
</comment>
<dbReference type="PANTHER" id="PTHR46426:SF1">
    <property type="entry name" value="PROTEIN DISULFIDE-ISOMERASE TMX3"/>
    <property type="match status" value="1"/>
</dbReference>
<comment type="function">
    <text evidence="5">Probable disulfide isomerase, which participates in the folding of proteins containing disulfide bonds. May act as a dithiol oxidase. Acts as a regulator of endoplasmic reticulum-mitochondria contact sites via its ability to regulate redox signals.</text>
</comment>
<proteinExistence type="predicted"/>
<dbReference type="Pfam" id="PF00085">
    <property type="entry name" value="Thioredoxin"/>
    <property type="match status" value="2"/>
</dbReference>
<dbReference type="Proteomes" id="UP001182556">
    <property type="component" value="Unassembled WGS sequence"/>
</dbReference>
<accession>A0AAD9CRK6</accession>
<evidence type="ECO:0000256" key="5">
    <source>
        <dbReference type="ARBA" id="ARBA00045246"/>
    </source>
</evidence>
<dbReference type="InterPro" id="IPR036249">
    <property type="entry name" value="Thioredoxin-like_sf"/>
</dbReference>
<feature type="domain" description="Thioredoxin" evidence="8">
    <location>
        <begin position="148"/>
        <end position="268"/>
    </location>
</feature>
<evidence type="ECO:0000256" key="7">
    <source>
        <dbReference type="SAM" id="SignalP"/>
    </source>
</evidence>
<feature type="signal peptide" evidence="7">
    <location>
        <begin position="1"/>
        <end position="19"/>
    </location>
</feature>
<reference evidence="9" key="1">
    <citation type="submission" date="2023-02" db="EMBL/GenBank/DDBJ databases">
        <title>Identification and recombinant expression of a fungal hydrolase from Papiliotrema laurentii that hydrolyzes apple cutin and clears colloidal polyester polyurethane.</title>
        <authorList>
            <consortium name="DOE Joint Genome Institute"/>
            <person name="Roman V.A."/>
            <person name="Bojanowski C."/>
            <person name="Crable B.R."/>
            <person name="Wagner D.N."/>
            <person name="Hung C.S."/>
            <person name="Nadeau L.J."/>
            <person name="Schratz L."/>
            <person name="Haridas S."/>
            <person name="Pangilinan J."/>
            <person name="Lipzen A."/>
            <person name="Na H."/>
            <person name="Yan M."/>
            <person name="Ng V."/>
            <person name="Grigoriev I.V."/>
            <person name="Spatafora J.W."/>
            <person name="Barlow D."/>
            <person name="Biffinger J."/>
            <person name="Kelley-Loughnane N."/>
            <person name="Varaljay V.A."/>
            <person name="Crookes-Goodson W.J."/>
        </authorList>
    </citation>
    <scope>NUCLEOTIDE SEQUENCE</scope>
    <source>
        <strain evidence="9">5307AH</strain>
    </source>
</reference>
<dbReference type="InterPro" id="IPR052250">
    <property type="entry name" value="PDI_TMX3"/>
</dbReference>
<dbReference type="PROSITE" id="PS51352">
    <property type="entry name" value="THIOREDOXIN_2"/>
    <property type="match status" value="2"/>
</dbReference>